<feature type="domain" description="C2H2-type" evidence="7">
    <location>
        <begin position="808"/>
        <end position="836"/>
    </location>
</feature>
<dbReference type="STRING" id="282301.A0A267FG77"/>
<dbReference type="SUPFAM" id="SSF57667">
    <property type="entry name" value="beta-beta-alpha zinc fingers"/>
    <property type="match status" value="4"/>
</dbReference>
<keyword evidence="4" id="KW-0862">Zinc</keyword>
<proteinExistence type="predicted"/>
<dbReference type="PANTHER" id="PTHR24379">
    <property type="entry name" value="KRAB AND ZINC FINGER DOMAIN-CONTAINING"/>
    <property type="match status" value="1"/>
</dbReference>
<evidence type="ECO:0000259" key="7">
    <source>
        <dbReference type="PROSITE" id="PS50157"/>
    </source>
</evidence>
<accession>A0A267FG77</accession>
<evidence type="ECO:0000313" key="8">
    <source>
        <dbReference type="EMBL" id="PAA72157.1"/>
    </source>
</evidence>
<evidence type="ECO:0000256" key="1">
    <source>
        <dbReference type="ARBA" id="ARBA00022723"/>
    </source>
</evidence>
<evidence type="ECO:0000256" key="4">
    <source>
        <dbReference type="ARBA" id="ARBA00022833"/>
    </source>
</evidence>
<evidence type="ECO:0000313" key="9">
    <source>
        <dbReference type="Proteomes" id="UP000215902"/>
    </source>
</evidence>
<reference evidence="8 9" key="1">
    <citation type="submission" date="2017-06" db="EMBL/GenBank/DDBJ databases">
        <title>A platform for efficient transgenesis in Macrostomum lignano, a flatworm model organism for stem cell research.</title>
        <authorList>
            <person name="Berezikov E."/>
        </authorList>
    </citation>
    <scope>NUCLEOTIDE SEQUENCE [LARGE SCALE GENOMIC DNA]</scope>
    <source>
        <strain evidence="8">DV1</strain>
        <tissue evidence="8">Whole organism</tissue>
    </source>
</reference>
<feature type="compositionally biased region" description="Low complexity" evidence="6">
    <location>
        <begin position="92"/>
        <end position="112"/>
    </location>
</feature>
<feature type="region of interest" description="Disordered" evidence="6">
    <location>
        <begin position="368"/>
        <end position="430"/>
    </location>
</feature>
<organism evidence="8 9">
    <name type="scientific">Macrostomum lignano</name>
    <dbReference type="NCBI Taxonomy" id="282301"/>
    <lineage>
        <taxon>Eukaryota</taxon>
        <taxon>Metazoa</taxon>
        <taxon>Spiralia</taxon>
        <taxon>Lophotrochozoa</taxon>
        <taxon>Platyhelminthes</taxon>
        <taxon>Rhabditophora</taxon>
        <taxon>Macrostomorpha</taxon>
        <taxon>Macrostomida</taxon>
        <taxon>Macrostomidae</taxon>
        <taxon>Macrostomum</taxon>
    </lineage>
</organism>
<dbReference type="InterPro" id="IPR036236">
    <property type="entry name" value="Znf_C2H2_sf"/>
</dbReference>
<feature type="domain" description="C2H2-type" evidence="7">
    <location>
        <begin position="645"/>
        <end position="668"/>
    </location>
</feature>
<keyword evidence="1" id="KW-0479">Metal-binding</keyword>
<dbReference type="PROSITE" id="PS00028">
    <property type="entry name" value="ZINC_FINGER_C2H2_1"/>
    <property type="match status" value="7"/>
</dbReference>
<dbReference type="PANTHER" id="PTHR24379:SF121">
    <property type="entry name" value="C2H2-TYPE DOMAIN-CONTAINING PROTEIN"/>
    <property type="match status" value="1"/>
</dbReference>
<feature type="compositionally biased region" description="Low complexity" evidence="6">
    <location>
        <begin position="18"/>
        <end position="37"/>
    </location>
</feature>
<keyword evidence="9" id="KW-1185">Reference proteome</keyword>
<dbReference type="SMART" id="SM00355">
    <property type="entry name" value="ZnF_C2H2"/>
    <property type="match status" value="11"/>
</dbReference>
<feature type="domain" description="C2H2-type" evidence="7">
    <location>
        <begin position="616"/>
        <end position="644"/>
    </location>
</feature>
<feature type="domain" description="C2H2-type" evidence="7">
    <location>
        <begin position="747"/>
        <end position="774"/>
    </location>
</feature>
<dbReference type="PROSITE" id="PS50157">
    <property type="entry name" value="ZINC_FINGER_C2H2_2"/>
    <property type="match status" value="7"/>
</dbReference>
<feature type="region of interest" description="Disordered" evidence="6">
    <location>
        <begin position="878"/>
        <end position="927"/>
    </location>
</feature>
<gene>
    <name evidence="8" type="ORF">BOX15_Mlig026338g1</name>
</gene>
<evidence type="ECO:0000256" key="6">
    <source>
        <dbReference type="SAM" id="MobiDB-lite"/>
    </source>
</evidence>
<dbReference type="AlphaFoldDB" id="A0A267FG77"/>
<feature type="region of interest" description="Disordered" evidence="6">
    <location>
        <begin position="1"/>
        <end position="51"/>
    </location>
</feature>
<keyword evidence="3 5" id="KW-0863">Zinc-finger</keyword>
<feature type="compositionally biased region" description="Low complexity" evidence="6">
    <location>
        <begin position="387"/>
        <end position="409"/>
    </location>
</feature>
<feature type="region of interest" description="Disordered" evidence="6">
    <location>
        <begin position="318"/>
        <end position="348"/>
    </location>
</feature>
<feature type="compositionally biased region" description="Low complexity" evidence="6">
    <location>
        <begin position="70"/>
        <end position="85"/>
    </location>
</feature>
<feature type="region of interest" description="Disordered" evidence="6">
    <location>
        <begin position="70"/>
        <end position="115"/>
    </location>
</feature>
<feature type="domain" description="C2H2-type" evidence="7">
    <location>
        <begin position="461"/>
        <end position="489"/>
    </location>
</feature>
<dbReference type="Gene3D" id="3.30.160.60">
    <property type="entry name" value="Classic Zinc Finger"/>
    <property type="match status" value="4"/>
</dbReference>
<keyword evidence="2" id="KW-0677">Repeat</keyword>
<evidence type="ECO:0000256" key="5">
    <source>
        <dbReference type="PROSITE-ProRule" id="PRU00042"/>
    </source>
</evidence>
<sequence length="1049" mass="113586">MKKASKVVNRTPRKAKPADAASAGTDGSSPDAASSGGDEPGSNQVWRSTRLRAGHTNKIDYLKLHNTSSTAVATPTAGSASGATPSHRKRPGSSGPSGPASSRTPSSSFSSSVIDKRLKLSSPGAHSPATTIGAYNCPICSLKLSSSRSLDQHIVASHSDSHGLECVYCGMRLRTVKALQNHYVKQHRVHAPVPDCLHWRLTMQCRACGQSFRTAEHLAKHMDWQHSRCSSIVLMEKLPDNWRWQRDKRSIMESADAVEEEYDLAFPGRSNFYRSHPGMLDSDMSIQLQPAAAAREQSNFDVYAFEDEPDDVDIDASFVAKPGTPASASRRGRKPNPNKQQQQQQKRRVTMEIDFDQLLAQRDEALDNEIDDQSIDPKPAVRHQQRGRPPLQQQQQQARKQLRQQQQQPFATDTPHYVSSRSAGGPSPLQSFPCPICMTDMATLKSRDRHLLQRHPGVRAFACLECDSTFETYISLRRHVKAEHPLAESGAYKLLIAPGLRRRARQRVGTNSAALAAAAAASLAGGDSSNNAESLVQPFLCTVCGSSFDRVHLLSNHYAAVHQGQGSGKRQQQVRVYRQRASGGAAVLQDSAASIDMDDFNASADSVGGNLDELKLTCELCSAQFEKITALERHIAVDHVDETPYECHQCPAYFPSFSRLRHHQRTVHRVFMQWKEPPQTVLSRMRSRSPASGGGGANTVLNLAVPLKRTDMAKVAYQQLRFFDQQSAANVNLESVLSAIPPMETVMFCDFCGETCHNKLELGRHLQSHSGKRLRFGCARCGQVFEGWNAKTDLVDHMKVDHLNKPRYRCNECDAQFKFSSLLKLHRERGCNSGKPLARPVVSYGCANCEKIICGEMSVERYQQHVDACRGALNRSLPSSATVQPPPTAVISGLDGDSGGVASIEDESGVMSGIGDSGASGSRTVQVTLPGSKEPVSVLIHLEGPVSQETLSQALVVQSAMNDAQNVVIGGGGDGSKSGPSAADDHRPAAAAAGESSDQHQRQDSDPDVEPLQSLAQFAAAAADAADAEAAASAAAVTGAEANLGIRAE</sequence>
<feature type="domain" description="C2H2-type" evidence="7">
    <location>
        <begin position="203"/>
        <end position="231"/>
    </location>
</feature>
<dbReference type="EMBL" id="NIVC01001108">
    <property type="protein sequence ID" value="PAA72157.1"/>
    <property type="molecule type" value="Genomic_DNA"/>
</dbReference>
<feature type="region of interest" description="Disordered" evidence="6">
    <location>
        <begin position="967"/>
        <end position="1013"/>
    </location>
</feature>
<protein>
    <recommendedName>
        <fullName evidence="7">C2H2-type domain-containing protein</fullName>
    </recommendedName>
</protein>
<evidence type="ECO:0000256" key="2">
    <source>
        <dbReference type="ARBA" id="ARBA00022737"/>
    </source>
</evidence>
<dbReference type="Pfam" id="PF00096">
    <property type="entry name" value="zf-C2H2"/>
    <property type="match status" value="1"/>
</dbReference>
<dbReference type="GO" id="GO:0008270">
    <property type="term" value="F:zinc ion binding"/>
    <property type="evidence" value="ECO:0007669"/>
    <property type="project" value="UniProtKB-KW"/>
</dbReference>
<dbReference type="InterPro" id="IPR013087">
    <property type="entry name" value="Znf_C2H2_type"/>
</dbReference>
<comment type="caution">
    <text evidence="8">The sequence shown here is derived from an EMBL/GenBank/DDBJ whole genome shotgun (WGS) entry which is preliminary data.</text>
</comment>
<evidence type="ECO:0000256" key="3">
    <source>
        <dbReference type="ARBA" id="ARBA00022771"/>
    </source>
</evidence>
<name>A0A267FG77_9PLAT</name>
<feature type="domain" description="C2H2-type" evidence="7">
    <location>
        <begin position="539"/>
        <end position="567"/>
    </location>
</feature>
<feature type="compositionally biased region" description="Basic residues" evidence="6">
    <location>
        <begin position="1"/>
        <end position="15"/>
    </location>
</feature>
<dbReference type="Proteomes" id="UP000215902">
    <property type="component" value="Unassembled WGS sequence"/>
</dbReference>